<protein>
    <submittedName>
        <fullName evidence="1">Uncharacterized protein</fullName>
    </submittedName>
</protein>
<gene>
    <name evidence="1" type="ORF">CDAR_111301</name>
</gene>
<reference evidence="1 2" key="1">
    <citation type="submission" date="2021-06" db="EMBL/GenBank/DDBJ databases">
        <title>Caerostris darwini draft genome.</title>
        <authorList>
            <person name="Kono N."/>
            <person name="Arakawa K."/>
        </authorList>
    </citation>
    <scope>NUCLEOTIDE SEQUENCE [LARGE SCALE GENOMIC DNA]</scope>
</reference>
<keyword evidence="2" id="KW-1185">Reference proteome</keyword>
<dbReference type="EMBL" id="BPLQ01011073">
    <property type="protein sequence ID" value="GIY55223.1"/>
    <property type="molecule type" value="Genomic_DNA"/>
</dbReference>
<comment type="caution">
    <text evidence="1">The sequence shown here is derived from an EMBL/GenBank/DDBJ whole genome shotgun (WGS) entry which is preliminary data.</text>
</comment>
<accession>A0AAV4UBT7</accession>
<dbReference type="AlphaFoldDB" id="A0AAV4UBT7"/>
<organism evidence="1 2">
    <name type="scientific">Caerostris darwini</name>
    <dbReference type="NCBI Taxonomy" id="1538125"/>
    <lineage>
        <taxon>Eukaryota</taxon>
        <taxon>Metazoa</taxon>
        <taxon>Ecdysozoa</taxon>
        <taxon>Arthropoda</taxon>
        <taxon>Chelicerata</taxon>
        <taxon>Arachnida</taxon>
        <taxon>Araneae</taxon>
        <taxon>Araneomorphae</taxon>
        <taxon>Entelegynae</taxon>
        <taxon>Araneoidea</taxon>
        <taxon>Araneidae</taxon>
        <taxon>Caerostris</taxon>
    </lineage>
</organism>
<sequence length="124" mass="14156">MPSSIGPLPWKRISQRSTRESRGMNRQMETVRDIMISLTPLSSLEVSVFKKAFDLLPQIDFAVRNISTCLHTACHVRKFILAHDKLRLLVILPFRTLFLRANDDISPRAPPLSTLTPVLEMEKS</sequence>
<evidence type="ECO:0000313" key="2">
    <source>
        <dbReference type="Proteomes" id="UP001054837"/>
    </source>
</evidence>
<dbReference type="Proteomes" id="UP001054837">
    <property type="component" value="Unassembled WGS sequence"/>
</dbReference>
<name>A0AAV4UBT7_9ARAC</name>
<proteinExistence type="predicted"/>
<evidence type="ECO:0000313" key="1">
    <source>
        <dbReference type="EMBL" id="GIY55223.1"/>
    </source>
</evidence>